<organism evidence="3 4">
    <name type="scientific">Actinomadura vinacea</name>
    <dbReference type="NCBI Taxonomy" id="115336"/>
    <lineage>
        <taxon>Bacteria</taxon>
        <taxon>Bacillati</taxon>
        <taxon>Actinomycetota</taxon>
        <taxon>Actinomycetes</taxon>
        <taxon>Streptosporangiales</taxon>
        <taxon>Thermomonosporaceae</taxon>
        <taxon>Actinomadura</taxon>
    </lineage>
</organism>
<accession>A0ABN3JV77</accession>
<name>A0ABN3JV77_9ACTN</name>
<sequence>MKIRRVTTTGLAAAGIVTASTAVALPTSADTQAYYEGYGPHTVRKEGAKGKEVLALQLMLNCSGYRIPGNPQLNGNFGSNTAKQVVKYQTNQVAGHAEHAAKADGKVGAVTWHSLYIDNASKIRYGQTNNCVKAVQVLLSKRYAQQTTGAFGKETKNNVMSFQKKTSGLKSTGTVDAKTFHKLVVAKATRR</sequence>
<feature type="chain" id="PRO_5046805071" description="Peptidoglycan binding-like domain-containing protein" evidence="1">
    <location>
        <begin position="25"/>
        <end position="191"/>
    </location>
</feature>
<dbReference type="SUPFAM" id="SSF47090">
    <property type="entry name" value="PGBD-like"/>
    <property type="match status" value="2"/>
</dbReference>
<keyword evidence="1" id="KW-0732">Signal</keyword>
<feature type="domain" description="Peptidoglycan binding-like" evidence="2">
    <location>
        <begin position="50"/>
        <end position="91"/>
    </location>
</feature>
<evidence type="ECO:0000313" key="4">
    <source>
        <dbReference type="Proteomes" id="UP001501231"/>
    </source>
</evidence>
<feature type="signal peptide" evidence="1">
    <location>
        <begin position="1"/>
        <end position="24"/>
    </location>
</feature>
<feature type="domain" description="Peptidoglycan binding-like" evidence="2">
    <location>
        <begin position="132"/>
        <end position="183"/>
    </location>
</feature>
<dbReference type="RefSeq" id="WP_344593761.1">
    <property type="nucleotide sequence ID" value="NZ_BAAARW010000023.1"/>
</dbReference>
<dbReference type="Pfam" id="PF01471">
    <property type="entry name" value="PG_binding_1"/>
    <property type="match status" value="2"/>
</dbReference>
<evidence type="ECO:0000313" key="3">
    <source>
        <dbReference type="EMBL" id="GAA2438619.1"/>
    </source>
</evidence>
<proteinExistence type="predicted"/>
<keyword evidence="4" id="KW-1185">Reference proteome</keyword>
<reference evidence="3 4" key="1">
    <citation type="journal article" date="2019" name="Int. J. Syst. Evol. Microbiol.">
        <title>The Global Catalogue of Microorganisms (GCM) 10K type strain sequencing project: providing services to taxonomists for standard genome sequencing and annotation.</title>
        <authorList>
            <consortium name="The Broad Institute Genomics Platform"/>
            <consortium name="The Broad Institute Genome Sequencing Center for Infectious Disease"/>
            <person name="Wu L."/>
            <person name="Ma J."/>
        </authorList>
    </citation>
    <scope>NUCLEOTIDE SEQUENCE [LARGE SCALE GENOMIC DNA]</scope>
    <source>
        <strain evidence="3 4">JCM 3325</strain>
    </source>
</reference>
<dbReference type="InterPro" id="IPR036366">
    <property type="entry name" value="PGBDSf"/>
</dbReference>
<dbReference type="EMBL" id="BAAARW010000023">
    <property type="protein sequence ID" value="GAA2438619.1"/>
    <property type="molecule type" value="Genomic_DNA"/>
</dbReference>
<dbReference type="Gene3D" id="1.10.101.10">
    <property type="entry name" value="PGBD-like superfamily/PGBD"/>
    <property type="match status" value="2"/>
</dbReference>
<dbReference type="InterPro" id="IPR036365">
    <property type="entry name" value="PGBD-like_sf"/>
</dbReference>
<comment type="caution">
    <text evidence="3">The sequence shown here is derived from an EMBL/GenBank/DDBJ whole genome shotgun (WGS) entry which is preliminary data.</text>
</comment>
<protein>
    <recommendedName>
        <fullName evidence="2">Peptidoglycan binding-like domain-containing protein</fullName>
    </recommendedName>
</protein>
<gene>
    <name evidence="3" type="ORF">GCM10010191_62300</name>
</gene>
<evidence type="ECO:0000259" key="2">
    <source>
        <dbReference type="Pfam" id="PF01471"/>
    </source>
</evidence>
<evidence type="ECO:0000256" key="1">
    <source>
        <dbReference type="SAM" id="SignalP"/>
    </source>
</evidence>
<dbReference type="InterPro" id="IPR002477">
    <property type="entry name" value="Peptidoglycan-bd-like"/>
</dbReference>
<dbReference type="Proteomes" id="UP001501231">
    <property type="component" value="Unassembled WGS sequence"/>
</dbReference>